<proteinExistence type="predicted"/>
<dbReference type="AlphaFoldDB" id="A0AAN7V4J4"/>
<accession>A0AAN7V4J4</accession>
<name>A0AAN7V4J4_9PEZI</name>
<dbReference type="EMBL" id="JAWHQM010000089">
    <property type="protein sequence ID" value="KAK5637049.1"/>
    <property type="molecule type" value="Genomic_DNA"/>
</dbReference>
<dbReference type="Proteomes" id="UP001305414">
    <property type="component" value="Unassembled WGS sequence"/>
</dbReference>
<protein>
    <submittedName>
        <fullName evidence="1">Uncharacterized protein</fullName>
    </submittedName>
</protein>
<comment type="caution">
    <text evidence="1">The sequence shown here is derived from an EMBL/GenBank/DDBJ whole genome shotgun (WGS) entry which is preliminary data.</text>
</comment>
<sequence>MQVGSIQTRRVGALKGEPPNCLEHEPTEFEECVLRAGRLQALNDPWHPRVMVAEFEKAYVGEIADAGVFGNLPGLVSL</sequence>
<reference evidence="1 2" key="1">
    <citation type="submission" date="2023-10" db="EMBL/GenBank/DDBJ databases">
        <title>Draft genome sequence of Xylaria bambusicola isolate GMP-LS, the root and basal stem rot pathogen of sugarcane in Indonesia.</title>
        <authorList>
            <person name="Selvaraj P."/>
            <person name="Muralishankar V."/>
            <person name="Muruganantham S."/>
            <person name="Sp S."/>
            <person name="Haryani S."/>
            <person name="Lau K.J.X."/>
            <person name="Naqvi N.I."/>
        </authorList>
    </citation>
    <scope>NUCLEOTIDE SEQUENCE [LARGE SCALE GENOMIC DNA]</scope>
    <source>
        <strain evidence="1">GMP-LS</strain>
    </source>
</reference>
<gene>
    <name evidence="1" type="ORF">RRF57_012761</name>
</gene>
<evidence type="ECO:0000313" key="2">
    <source>
        <dbReference type="Proteomes" id="UP001305414"/>
    </source>
</evidence>
<organism evidence="1 2">
    <name type="scientific">Xylaria bambusicola</name>
    <dbReference type="NCBI Taxonomy" id="326684"/>
    <lineage>
        <taxon>Eukaryota</taxon>
        <taxon>Fungi</taxon>
        <taxon>Dikarya</taxon>
        <taxon>Ascomycota</taxon>
        <taxon>Pezizomycotina</taxon>
        <taxon>Sordariomycetes</taxon>
        <taxon>Xylariomycetidae</taxon>
        <taxon>Xylariales</taxon>
        <taxon>Xylariaceae</taxon>
        <taxon>Xylaria</taxon>
    </lineage>
</organism>
<keyword evidence="2" id="KW-1185">Reference proteome</keyword>
<evidence type="ECO:0000313" key="1">
    <source>
        <dbReference type="EMBL" id="KAK5637049.1"/>
    </source>
</evidence>